<dbReference type="EMBL" id="JBBNAG010000007">
    <property type="protein sequence ID" value="KAK9120077.1"/>
    <property type="molecule type" value="Genomic_DNA"/>
</dbReference>
<dbReference type="Gene3D" id="1.10.630.10">
    <property type="entry name" value="Cytochrome P450"/>
    <property type="match status" value="1"/>
</dbReference>
<dbReference type="SUPFAM" id="SSF48264">
    <property type="entry name" value="Cytochrome P450"/>
    <property type="match status" value="1"/>
</dbReference>
<dbReference type="GO" id="GO:0016705">
    <property type="term" value="F:oxidoreductase activity, acting on paired donors, with incorporation or reduction of molecular oxygen"/>
    <property type="evidence" value="ECO:0007669"/>
    <property type="project" value="InterPro"/>
</dbReference>
<evidence type="ECO:0000256" key="1">
    <source>
        <dbReference type="ARBA" id="ARBA00010617"/>
    </source>
</evidence>
<keyword evidence="4 5" id="KW-0408">Iron</keyword>
<name>A0AAP0ISU1_9MAGN</name>
<keyword evidence="2 5" id="KW-0479">Metal-binding</keyword>
<dbReference type="InterPro" id="IPR036396">
    <property type="entry name" value="Cyt_P450_sf"/>
</dbReference>
<sequence>MLLLLDTTLLVLSFGSLVVLYFIISYVFFYLFLNNNKSNSSIHSPPSYPILGCLTSFYNNRFRLLNWYTDLLAESPSQTTVIKRLGARRTIVTANPDNVEYILKTNFSNFPKGRPFTEILGDLLGNGIFNVDGEQWRAQRKFASHGFTTKSLRGFVAKTLEEEVNERLLPILLESATDDGDGNYNNVDLQDLLKRFAFDVVCKVSLGFDPCCLDPSMPVSPLARAFDVASEISARRGAAPVVLVWKMKRALGVGSERVLRKAIEHVHECVDEMIEQKSKRNGGGGGDDLLSRLISEGHEKEMIRDMVISFIMAGRDTTSAVMTWLFWLLSQHTHVEEQLVNEIKTTLTTSTNNTNHSSTIDEQDIYSRSSTRTCSADDDDDDDHHHHHHHTALNYEALKEMRMLHACLCESMRLYPPVAWDSKHAIIDDKLPDGTPVKSGDRVTYFPYGMGRMEALWGKDRLEFKPERWFLEPAAEDGGEQMMRNDVSAYKFPVFQAGPRVCLGKEMALVQMKYVVAAVLDRFQIRPVRPEEPVFVPFLTAHMAGGFNVRIQRRAAATTTTTTTTTCPST</sequence>
<keyword evidence="7" id="KW-0812">Transmembrane</keyword>
<keyword evidence="3" id="KW-0560">Oxidoreductase</keyword>
<dbReference type="GO" id="GO:0005506">
    <property type="term" value="F:iron ion binding"/>
    <property type="evidence" value="ECO:0007669"/>
    <property type="project" value="InterPro"/>
</dbReference>
<feature type="binding site" description="axial binding residue" evidence="5">
    <location>
        <position position="502"/>
    </location>
    <ligand>
        <name>heme</name>
        <dbReference type="ChEBI" id="CHEBI:30413"/>
    </ligand>
    <ligandPart>
        <name>Fe</name>
        <dbReference type="ChEBI" id="CHEBI:18248"/>
    </ligandPart>
</feature>
<evidence type="ECO:0000256" key="7">
    <source>
        <dbReference type="SAM" id="Phobius"/>
    </source>
</evidence>
<evidence type="ECO:0008006" key="10">
    <source>
        <dbReference type="Google" id="ProtNLM"/>
    </source>
</evidence>
<evidence type="ECO:0000256" key="4">
    <source>
        <dbReference type="ARBA" id="ARBA00023004"/>
    </source>
</evidence>
<keyword evidence="5" id="KW-0349">Heme</keyword>
<keyword evidence="7" id="KW-1133">Transmembrane helix</keyword>
<comment type="similarity">
    <text evidence="1">Belongs to the cytochrome P450 family.</text>
</comment>
<feature type="transmembrane region" description="Helical" evidence="7">
    <location>
        <begin position="12"/>
        <end position="33"/>
    </location>
</feature>
<evidence type="ECO:0000313" key="9">
    <source>
        <dbReference type="Proteomes" id="UP001419268"/>
    </source>
</evidence>
<dbReference type="AlphaFoldDB" id="A0AAP0ISU1"/>
<dbReference type="InterPro" id="IPR002401">
    <property type="entry name" value="Cyt_P450_E_grp-I"/>
</dbReference>
<feature type="region of interest" description="Disordered" evidence="6">
    <location>
        <begin position="349"/>
        <end position="387"/>
    </location>
</feature>
<evidence type="ECO:0000313" key="8">
    <source>
        <dbReference type="EMBL" id="KAK9120077.1"/>
    </source>
</evidence>
<keyword evidence="9" id="KW-1185">Reference proteome</keyword>
<dbReference type="PRINTS" id="PR00385">
    <property type="entry name" value="P450"/>
</dbReference>
<comment type="caution">
    <text evidence="8">The sequence shown here is derived from an EMBL/GenBank/DDBJ whole genome shotgun (WGS) entry which is preliminary data.</text>
</comment>
<reference evidence="8 9" key="1">
    <citation type="submission" date="2024-01" db="EMBL/GenBank/DDBJ databases">
        <title>Genome assemblies of Stephania.</title>
        <authorList>
            <person name="Yang L."/>
        </authorList>
    </citation>
    <scope>NUCLEOTIDE SEQUENCE [LARGE SCALE GENOMIC DNA]</scope>
    <source>
        <strain evidence="8">JXDWG</strain>
        <tissue evidence="8">Leaf</tissue>
    </source>
</reference>
<evidence type="ECO:0000256" key="2">
    <source>
        <dbReference type="ARBA" id="ARBA00022723"/>
    </source>
</evidence>
<protein>
    <recommendedName>
        <fullName evidence="10">Cytochrome P450</fullName>
    </recommendedName>
</protein>
<dbReference type="PANTHER" id="PTHR24296">
    <property type="entry name" value="CYTOCHROME P450"/>
    <property type="match status" value="1"/>
</dbReference>
<evidence type="ECO:0000256" key="3">
    <source>
        <dbReference type="ARBA" id="ARBA00023002"/>
    </source>
</evidence>
<proteinExistence type="inferred from homology"/>
<feature type="compositionally biased region" description="Low complexity" evidence="6">
    <location>
        <begin position="349"/>
        <end position="358"/>
    </location>
</feature>
<evidence type="ECO:0000256" key="5">
    <source>
        <dbReference type="PIRSR" id="PIRSR602401-1"/>
    </source>
</evidence>
<keyword evidence="7" id="KW-0472">Membrane</keyword>
<comment type="cofactor">
    <cofactor evidence="5">
        <name>heme</name>
        <dbReference type="ChEBI" id="CHEBI:30413"/>
    </cofactor>
</comment>
<evidence type="ECO:0000256" key="6">
    <source>
        <dbReference type="SAM" id="MobiDB-lite"/>
    </source>
</evidence>
<dbReference type="CDD" id="cd11064">
    <property type="entry name" value="CYP86A"/>
    <property type="match status" value="1"/>
</dbReference>
<dbReference type="InterPro" id="IPR001128">
    <property type="entry name" value="Cyt_P450"/>
</dbReference>
<dbReference type="PRINTS" id="PR00463">
    <property type="entry name" value="EP450I"/>
</dbReference>
<dbReference type="GO" id="GO:0004497">
    <property type="term" value="F:monooxygenase activity"/>
    <property type="evidence" value="ECO:0007669"/>
    <property type="project" value="InterPro"/>
</dbReference>
<dbReference type="Proteomes" id="UP001419268">
    <property type="component" value="Unassembled WGS sequence"/>
</dbReference>
<dbReference type="Pfam" id="PF00067">
    <property type="entry name" value="p450"/>
    <property type="match status" value="2"/>
</dbReference>
<organism evidence="8 9">
    <name type="scientific">Stephania cephalantha</name>
    <dbReference type="NCBI Taxonomy" id="152367"/>
    <lineage>
        <taxon>Eukaryota</taxon>
        <taxon>Viridiplantae</taxon>
        <taxon>Streptophyta</taxon>
        <taxon>Embryophyta</taxon>
        <taxon>Tracheophyta</taxon>
        <taxon>Spermatophyta</taxon>
        <taxon>Magnoliopsida</taxon>
        <taxon>Ranunculales</taxon>
        <taxon>Menispermaceae</taxon>
        <taxon>Menispermoideae</taxon>
        <taxon>Cissampelideae</taxon>
        <taxon>Stephania</taxon>
    </lineage>
</organism>
<accession>A0AAP0ISU1</accession>
<dbReference type="GO" id="GO:0044550">
    <property type="term" value="P:secondary metabolite biosynthetic process"/>
    <property type="evidence" value="ECO:0007669"/>
    <property type="project" value="UniProtKB-ARBA"/>
</dbReference>
<gene>
    <name evidence="8" type="ORF">Scep_018170</name>
</gene>
<dbReference type="GO" id="GO:0020037">
    <property type="term" value="F:heme binding"/>
    <property type="evidence" value="ECO:0007669"/>
    <property type="project" value="InterPro"/>
</dbReference>